<dbReference type="InterPro" id="IPR002324">
    <property type="entry name" value="Cyt_c_ID"/>
</dbReference>
<evidence type="ECO:0000256" key="5">
    <source>
        <dbReference type="ARBA" id="ARBA00023004"/>
    </source>
</evidence>
<reference evidence="9 10" key="1">
    <citation type="submission" date="2015-12" db="EMBL/GenBank/DDBJ databases">
        <title>Nitrous oxide reduction kinetics distinguish bacteria harboring typical versus atypical NosZ.</title>
        <authorList>
            <person name="Yoon S."/>
            <person name="Nissen S."/>
            <person name="Park D."/>
            <person name="Sanford R.A."/>
            <person name="Loeffler F.E."/>
        </authorList>
    </citation>
    <scope>NUCLEOTIDE SEQUENCE [LARGE SCALE GENOMIC DNA]</scope>
    <source>
        <strain evidence="9 10">ATCC BAA-841</strain>
    </source>
</reference>
<proteinExistence type="predicted"/>
<evidence type="ECO:0000256" key="7">
    <source>
        <dbReference type="SAM" id="SignalP"/>
    </source>
</evidence>
<dbReference type="GO" id="GO:0020037">
    <property type="term" value="F:heme binding"/>
    <property type="evidence" value="ECO:0007669"/>
    <property type="project" value="InterPro"/>
</dbReference>
<evidence type="ECO:0000256" key="6">
    <source>
        <dbReference type="PIRSR" id="PIRSR602324-1"/>
    </source>
</evidence>
<evidence type="ECO:0000256" key="1">
    <source>
        <dbReference type="ARBA" id="ARBA00022448"/>
    </source>
</evidence>
<feature type="binding site" description="covalent" evidence="6">
    <location>
        <position position="40"/>
    </location>
    <ligand>
        <name>heme c</name>
        <dbReference type="ChEBI" id="CHEBI:61717"/>
    </ligand>
</feature>
<gene>
    <name evidence="9" type="ORF">AT959_09160</name>
</gene>
<feature type="binding site" description="covalent" evidence="6">
    <location>
        <position position="36"/>
    </location>
    <ligand>
        <name>heme c</name>
        <dbReference type="ChEBI" id="CHEBI:61717"/>
    </ligand>
</feature>
<keyword evidence="10" id="KW-1185">Reference proteome</keyword>
<dbReference type="EMBL" id="LODL01000019">
    <property type="protein sequence ID" value="KXB30878.1"/>
    <property type="molecule type" value="Genomic_DNA"/>
</dbReference>
<dbReference type="Proteomes" id="UP000070186">
    <property type="component" value="Unassembled WGS sequence"/>
</dbReference>
<keyword evidence="7" id="KW-0732">Signal</keyword>
<dbReference type="STRING" id="281362.AT959_09160"/>
<dbReference type="PRINTS" id="PR00606">
    <property type="entry name" value="CYTCHROMECID"/>
</dbReference>
<dbReference type="InterPro" id="IPR036909">
    <property type="entry name" value="Cyt_c-like_dom_sf"/>
</dbReference>
<dbReference type="Pfam" id="PF00034">
    <property type="entry name" value="Cytochrom_C"/>
    <property type="match status" value="1"/>
</dbReference>
<evidence type="ECO:0000256" key="3">
    <source>
        <dbReference type="ARBA" id="ARBA00022723"/>
    </source>
</evidence>
<feature type="binding site" description="covalent" evidence="6">
    <location>
        <position position="85"/>
    </location>
    <ligand>
        <name>heme c</name>
        <dbReference type="ChEBI" id="CHEBI:61717"/>
    </ligand>
</feature>
<keyword evidence="1" id="KW-0813">Transport</keyword>
<name>A0A133XIX1_9RHOO</name>
<dbReference type="RefSeq" id="WP_066882674.1">
    <property type="nucleotide sequence ID" value="NZ_LODL01000019.1"/>
</dbReference>
<feature type="domain" description="Cytochrome c" evidence="8">
    <location>
        <begin position="22"/>
        <end position="109"/>
    </location>
</feature>
<dbReference type="PROSITE" id="PS51007">
    <property type="entry name" value="CYTC"/>
    <property type="match status" value="1"/>
</dbReference>
<comment type="caution">
    <text evidence="9">The sequence shown here is derived from an EMBL/GenBank/DDBJ whole genome shotgun (WGS) entry which is preliminary data.</text>
</comment>
<keyword evidence="4" id="KW-0249">Electron transport</keyword>
<dbReference type="InterPro" id="IPR009056">
    <property type="entry name" value="Cyt_c-like_dom"/>
</dbReference>
<evidence type="ECO:0000256" key="4">
    <source>
        <dbReference type="ARBA" id="ARBA00022982"/>
    </source>
</evidence>
<protein>
    <submittedName>
        <fullName evidence="9">Cytochrome C</fullName>
    </submittedName>
</protein>
<evidence type="ECO:0000313" key="10">
    <source>
        <dbReference type="Proteomes" id="UP000070186"/>
    </source>
</evidence>
<feature type="chain" id="PRO_5007459460" evidence="7">
    <location>
        <begin position="27"/>
        <end position="109"/>
    </location>
</feature>
<dbReference type="GO" id="GO:0009055">
    <property type="term" value="F:electron transfer activity"/>
    <property type="evidence" value="ECO:0007669"/>
    <property type="project" value="InterPro"/>
</dbReference>
<evidence type="ECO:0000256" key="2">
    <source>
        <dbReference type="ARBA" id="ARBA00022617"/>
    </source>
</evidence>
<accession>A0A133XIX1</accession>
<keyword evidence="3 6" id="KW-0479">Metal-binding</keyword>
<organism evidence="9 10">
    <name type="scientific">Dechloromonas denitrificans</name>
    <dbReference type="NCBI Taxonomy" id="281362"/>
    <lineage>
        <taxon>Bacteria</taxon>
        <taxon>Pseudomonadati</taxon>
        <taxon>Pseudomonadota</taxon>
        <taxon>Betaproteobacteria</taxon>
        <taxon>Rhodocyclales</taxon>
        <taxon>Azonexaceae</taxon>
        <taxon>Dechloromonas</taxon>
    </lineage>
</organism>
<feature type="signal peptide" evidence="7">
    <location>
        <begin position="1"/>
        <end position="26"/>
    </location>
</feature>
<sequence>MKSSATALLLPLLATSLLTLTGPAQASEAIVKKARCVACHTVDAKRVGPAYKDVAAKYRGDAGAPTRLFDKVRAGGSGNWGEIPMLPHGADKISDEDLKAAIQWILSLN</sequence>
<evidence type="ECO:0000313" key="9">
    <source>
        <dbReference type="EMBL" id="KXB30878.1"/>
    </source>
</evidence>
<keyword evidence="5 6" id="KW-0408">Iron</keyword>
<comment type="PTM">
    <text evidence="6">Binds 1 heme c group covalently per subunit.</text>
</comment>
<dbReference type="Gene3D" id="1.10.760.10">
    <property type="entry name" value="Cytochrome c-like domain"/>
    <property type="match status" value="1"/>
</dbReference>
<evidence type="ECO:0000259" key="8">
    <source>
        <dbReference type="PROSITE" id="PS51007"/>
    </source>
</evidence>
<dbReference type="GO" id="GO:0005506">
    <property type="term" value="F:iron ion binding"/>
    <property type="evidence" value="ECO:0007669"/>
    <property type="project" value="InterPro"/>
</dbReference>
<dbReference type="SUPFAM" id="SSF46626">
    <property type="entry name" value="Cytochrome c"/>
    <property type="match status" value="1"/>
</dbReference>
<keyword evidence="2 6" id="KW-0349">Heme</keyword>
<dbReference type="AlphaFoldDB" id="A0A133XIX1"/>